<proteinExistence type="predicted"/>
<sequence>MRHWLSPRFEVWRQIAARSGPGVKFSRRKVDQKTFLLHQLLLSLAEEERSLEEGESQRNTQPRGRVSLKKMCHNKVSPDPDDRPPSADDAVDVDNLDLGHHRVDLDNVETEEDRAKTVELIRALPCRMAIKRKLLYVLYSTMSSICVSNIFV</sequence>
<dbReference type="Proteomes" id="UP000735302">
    <property type="component" value="Unassembled WGS sequence"/>
</dbReference>
<comment type="caution">
    <text evidence="2">The sequence shown here is derived from an EMBL/GenBank/DDBJ whole genome shotgun (WGS) entry which is preliminary data.</text>
</comment>
<feature type="compositionally biased region" description="Basic and acidic residues" evidence="1">
    <location>
        <begin position="76"/>
        <end position="86"/>
    </location>
</feature>
<evidence type="ECO:0000313" key="2">
    <source>
        <dbReference type="EMBL" id="GFO38251.1"/>
    </source>
</evidence>
<evidence type="ECO:0000256" key="1">
    <source>
        <dbReference type="SAM" id="MobiDB-lite"/>
    </source>
</evidence>
<reference evidence="2 3" key="1">
    <citation type="journal article" date="2021" name="Elife">
        <title>Chloroplast acquisition without the gene transfer in kleptoplastic sea slugs, Plakobranchus ocellatus.</title>
        <authorList>
            <person name="Maeda T."/>
            <person name="Takahashi S."/>
            <person name="Yoshida T."/>
            <person name="Shimamura S."/>
            <person name="Takaki Y."/>
            <person name="Nagai Y."/>
            <person name="Toyoda A."/>
            <person name="Suzuki Y."/>
            <person name="Arimoto A."/>
            <person name="Ishii H."/>
            <person name="Satoh N."/>
            <person name="Nishiyama T."/>
            <person name="Hasebe M."/>
            <person name="Maruyama T."/>
            <person name="Minagawa J."/>
            <person name="Obokata J."/>
            <person name="Shigenobu S."/>
        </authorList>
    </citation>
    <scope>NUCLEOTIDE SEQUENCE [LARGE SCALE GENOMIC DNA]</scope>
</reference>
<name>A0AAV4D2L2_9GAST</name>
<keyword evidence="3" id="KW-1185">Reference proteome</keyword>
<feature type="region of interest" description="Disordered" evidence="1">
    <location>
        <begin position="48"/>
        <end position="93"/>
    </location>
</feature>
<evidence type="ECO:0000313" key="3">
    <source>
        <dbReference type="Proteomes" id="UP000735302"/>
    </source>
</evidence>
<dbReference type="AlphaFoldDB" id="A0AAV4D2L2"/>
<accession>A0AAV4D2L2</accession>
<protein>
    <recommendedName>
        <fullName evidence="4">BESS domain-containing protein</fullName>
    </recommendedName>
</protein>
<dbReference type="EMBL" id="BLXT01007309">
    <property type="protein sequence ID" value="GFO38251.1"/>
    <property type="molecule type" value="Genomic_DNA"/>
</dbReference>
<evidence type="ECO:0008006" key="4">
    <source>
        <dbReference type="Google" id="ProtNLM"/>
    </source>
</evidence>
<organism evidence="2 3">
    <name type="scientific">Plakobranchus ocellatus</name>
    <dbReference type="NCBI Taxonomy" id="259542"/>
    <lineage>
        <taxon>Eukaryota</taxon>
        <taxon>Metazoa</taxon>
        <taxon>Spiralia</taxon>
        <taxon>Lophotrochozoa</taxon>
        <taxon>Mollusca</taxon>
        <taxon>Gastropoda</taxon>
        <taxon>Heterobranchia</taxon>
        <taxon>Euthyneura</taxon>
        <taxon>Panpulmonata</taxon>
        <taxon>Sacoglossa</taxon>
        <taxon>Placobranchoidea</taxon>
        <taxon>Plakobranchidae</taxon>
        <taxon>Plakobranchus</taxon>
    </lineage>
</organism>
<gene>
    <name evidence="2" type="ORF">PoB_006475600</name>
</gene>